<protein>
    <submittedName>
        <fullName evidence="1">Uncharacterized protein</fullName>
    </submittedName>
</protein>
<sequence>MGAHLRSSVPSQPSRPSTIFFASARILANWPRGTPARVPVPAHALGHCGRHPSTFTRMGRTRTHACLVAWPLSRVPIEGRGNVTATRDGGPPCMSAKLRTPLPQCLPARPSSSPGRDIMSRGNEAPPRQKRRLVPPSWGAQAGEKIAFAQRWLARAAAASPVKIPGLRDWTDPRGTVAALNGLAHPYLRTRIPPRGVQGLPGAPAGARRRPSAAHPVGGGALTTGLSLLRQRTRCHHPAGGSPVRVCAPYSKAELPIHDSLIPALPSAAGPEPKKGPWPRSQHAPSLAISRILLVPAPRSCSPCPEANTSSSTGILLPLPPSATHSNNIHHHLNPSLSGPRVCLTGFGAVK</sequence>
<keyword evidence="2" id="KW-1185">Reference proteome</keyword>
<proteinExistence type="predicted"/>
<dbReference type="EMBL" id="JBGNUJ010000010">
    <property type="protein sequence ID" value="KAL3955711.1"/>
    <property type="molecule type" value="Genomic_DNA"/>
</dbReference>
<dbReference type="Proteomes" id="UP001638806">
    <property type="component" value="Unassembled WGS sequence"/>
</dbReference>
<accession>A0ACC4DH44</accession>
<evidence type="ECO:0000313" key="1">
    <source>
        <dbReference type="EMBL" id="KAL3955711.1"/>
    </source>
</evidence>
<organism evidence="1 2">
    <name type="scientific">Purpureocillium lilacinum</name>
    <name type="common">Paecilomyces lilacinus</name>
    <dbReference type="NCBI Taxonomy" id="33203"/>
    <lineage>
        <taxon>Eukaryota</taxon>
        <taxon>Fungi</taxon>
        <taxon>Dikarya</taxon>
        <taxon>Ascomycota</taxon>
        <taxon>Pezizomycotina</taxon>
        <taxon>Sordariomycetes</taxon>
        <taxon>Hypocreomycetidae</taxon>
        <taxon>Hypocreales</taxon>
        <taxon>Ophiocordycipitaceae</taxon>
        <taxon>Purpureocillium</taxon>
    </lineage>
</organism>
<name>A0ACC4DH44_PURLI</name>
<evidence type="ECO:0000313" key="2">
    <source>
        <dbReference type="Proteomes" id="UP001638806"/>
    </source>
</evidence>
<reference evidence="1" key="1">
    <citation type="submission" date="2024-12" db="EMBL/GenBank/DDBJ databases">
        <title>Comparative genomics and development of molecular markers within Purpureocillium lilacinum and among Purpureocillium species.</title>
        <authorList>
            <person name="Yeh Z.-Y."/>
            <person name="Ni N.-T."/>
            <person name="Lo P.-H."/>
            <person name="Mushyakhwo K."/>
            <person name="Lin C.-F."/>
            <person name="Nai Y.-S."/>
        </authorList>
    </citation>
    <scope>NUCLEOTIDE SEQUENCE</scope>
    <source>
        <strain evidence="1">NCHU-NPUST-175</strain>
    </source>
</reference>
<comment type="caution">
    <text evidence="1">The sequence shown here is derived from an EMBL/GenBank/DDBJ whole genome shotgun (WGS) entry which is preliminary data.</text>
</comment>
<gene>
    <name evidence="1" type="ORF">ACCO45_011274</name>
</gene>